<evidence type="ECO:0000256" key="1">
    <source>
        <dbReference type="ARBA" id="ARBA00004167"/>
    </source>
</evidence>
<reference evidence="10 11" key="1">
    <citation type="submission" date="2024-01" db="EMBL/GenBank/DDBJ databases">
        <title>The complete chloroplast genome sequence of Lithospermum erythrorhizon: insights into the phylogenetic relationship among Boraginaceae species and the maternal lineages of purple gromwells.</title>
        <authorList>
            <person name="Okada T."/>
            <person name="Watanabe K."/>
        </authorList>
    </citation>
    <scope>NUCLEOTIDE SEQUENCE [LARGE SCALE GENOMIC DNA]</scope>
</reference>
<evidence type="ECO:0000256" key="7">
    <source>
        <dbReference type="SAM" id="SignalP"/>
    </source>
</evidence>
<accession>A0AAV3RH52</accession>
<keyword evidence="4" id="KW-0735">Signal-anchor</keyword>
<proteinExistence type="inferred from homology"/>
<feature type="chain" id="PRO_5043730197" description="Trichome birefringence-like N-terminal domain-containing protein" evidence="7">
    <location>
        <begin position="27"/>
        <end position="352"/>
    </location>
</feature>
<dbReference type="AlphaFoldDB" id="A0AAV3RH52"/>
<evidence type="ECO:0000256" key="2">
    <source>
        <dbReference type="ARBA" id="ARBA00007727"/>
    </source>
</evidence>
<dbReference type="EMBL" id="BAABME010009749">
    <property type="protein sequence ID" value="GAA0175729.1"/>
    <property type="molecule type" value="Genomic_DNA"/>
</dbReference>
<sequence>MLHSSVIPFIALFLVVILHLLEQANTEKCDYFTGNWIYETSSKSPFYDSKLCPFIGKEFSCEKNGRPDQRYHNYRWQPTSCNLSRFNGHDLLEKLRGKSVMFVGDSLSRNQWTSLVCLLYNSEPQQKYKFTRGSDDLTMLTFTEYDVKVMLNRNQYLVDLVNETNGRILKLDSIEISGKPWKGIDMLIFNTWHWWYRKGSGQPWDYIEVSNELYKDMDRMVAFEKALNTWAAWIDNNIHPSTSIVFFQGISPTHYNGTEWDEVGGTCMGETELIEGSTYPGGSPLALKVLKKVLSTVENMVTLLDITNLSQLRKDGHPSIYGINGKSVMDCTHWCLSGVPDAWNQILYNLLL</sequence>
<keyword evidence="6" id="KW-0472">Membrane</keyword>
<dbReference type="PANTHER" id="PTHR32285">
    <property type="entry name" value="PROTEIN TRICHOME BIREFRINGENCE-LIKE 9-RELATED"/>
    <property type="match status" value="1"/>
</dbReference>
<dbReference type="PANTHER" id="PTHR32285:SF58">
    <property type="entry name" value="PROTEIN TRICHOME BIREFRINGENCE-LIKE 41"/>
    <property type="match status" value="1"/>
</dbReference>
<feature type="signal peptide" evidence="7">
    <location>
        <begin position="1"/>
        <end position="26"/>
    </location>
</feature>
<organism evidence="10 11">
    <name type="scientific">Lithospermum erythrorhizon</name>
    <name type="common">Purple gromwell</name>
    <name type="synonym">Lithospermum officinale var. erythrorhizon</name>
    <dbReference type="NCBI Taxonomy" id="34254"/>
    <lineage>
        <taxon>Eukaryota</taxon>
        <taxon>Viridiplantae</taxon>
        <taxon>Streptophyta</taxon>
        <taxon>Embryophyta</taxon>
        <taxon>Tracheophyta</taxon>
        <taxon>Spermatophyta</taxon>
        <taxon>Magnoliopsida</taxon>
        <taxon>eudicotyledons</taxon>
        <taxon>Gunneridae</taxon>
        <taxon>Pentapetalae</taxon>
        <taxon>asterids</taxon>
        <taxon>lamiids</taxon>
        <taxon>Boraginales</taxon>
        <taxon>Boraginaceae</taxon>
        <taxon>Boraginoideae</taxon>
        <taxon>Lithospermeae</taxon>
        <taxon>Lithospermum</taxon>
    </lineage>
</organism>
<protein>
    <recommendedName>
        <fullName evidence="12">Trichome birefringence-like N-terminal domain-containing protein</fullName>
    </recommendedName>
</protein>
<dbReference type="InterPro" id="IPR025846">
    <property type="entry name" value="TBL_N"/>
</dbReference>
<keyword evidence="11" id="KW-1185">Reference proteome</keyword>
<dbReference type="Pfam" id="PF14416">
    <property type="entry name" value="PMR5N"/>
    <property type="match status" value="1"/>
</dbReference>
<comment type="caution">
    <text evidence="10">The sequence shown here is derived from an EMBL/GenBank/DDBJ whole genome shotgun (WGS) entry which is preliminary data.</text>
</comment>
<evidence type="ECO:0000313" key="10">
    <source>
        <dbReference type="EMBL" id="GAA0175729.1"/>
    </source>
</evidence>
<evidence type="ECO:0000313" key="11">
    <source>
        <dbReference type="Proteomes" id="UP001454036"/>
    </source>
</evidence>
<evidence type="ECO:0008006" key="12">
    <source>
        <dbReference type="Google" id="ProtNLM"/>
    </source>
</evidence>
<name>A0AAV3RH52_LITER</name>
<keyword evidence="3" id="KW-0812">Transmembrane</keyword>
<evidence type="ECO:0000259" key="8">
    <source>
        <dbReference type="Pfam" id="PF13839"/>
    </source>
</evidence>
<dbReference type="GO" id="GO:0005794">
    <property type="term" value="C:Golgi apparatus"/>
    <property type="evidence" value="ECO:0007669"/>
    <property type="project" value="TreeGrafter"/>
</dbReference>
<keyword evidence="7" id="KW-0732">Signal</keyword>
<dbReference type="Proteomes" id="UP001454036">
    <property type="component" value="Unassembled WGS sequence"/>
</dbReference>
<dbReference type="InterPro" id="IPR026057">
    <property type="entry name" value="TBL_C"/>
</dbReference>
<feature type="domain" description="Trichome birefringence-like N-terminal" evidence="9">
    <location>
        <begin position="27"/>
        <end position="82"/>
    </location>
</feature>
<comment type="similarity">
    <text evidence="2">Belongs to the PC-esterase family. TBL subfamily.</text>
</comment>
<dbReference type="Pfam" id="PF13839">
    <property type="entry name" value="PC-Esterase"/>
    <property type="match status" value="1"/>
</dbReference>
<evidence type="ECO:0000256" key="5">
    <source>
        <dbReference type="ARBA" id="ARBA00022989"/>
    </source>
</evidence>
<evidence type="ECO:0000259" key="9">
    <source>
        <dbReference type="Pfam" id="PF14416"/>
    </source>
</evidence>
<keyword evidence="5" id="KW-1133">Transmembrane helix</keyword>
<dbReference type="GO" id="GO:0016413">
    <property type="term" value="F:O-acetyltransferase activity"/>
    <property type="evidence" value="ECO:0007669"/>
    <property type="project" value="InterPro"/>
</dbReference>
<dbReference type="InterPro" id="IPR029962">
    <property type="entry name" value="TBL"/>
</dbReference>
<comment type="subcellular location">
    <subcellularLocation>
        <location evidence="1">Membrane</location>
        <topology evidence="1">Single-pass membrane protein</topology>
    </subcellularLocation>
</comment>
<evidence type="ECO:0000256" key="4">
    <source>
        <dbReference type="ARBA" id="ARBA00022968"/>
    </source>
</evidence>
<feature type="domain" description="Trichome birefringence-like C-terminal" evidence="8">
    <location>
        <begin position="83"/>
        <end position="349"/>
    </location>
</feature>
<gene>
    <name evidence="10" type="ORF">LIER_28847</name>
</gene>
<evidence type="ECO:0000256" key="3">
    <source>
        <dbReference type="ARBA" id="ARBA00022692"/>
    </source>
</evidence>
<dbReference type="GO" id="GO:0016020">
    <property type="term" value="C:membrane"/>
    <property type="evidence" value="ECO:0007669"/>
    <property type="project" value="UniProtKB-SubCell"/>
</dbReference>
<evidence type="ECO:0000256" key="6">
    <source>
        <dbReference type="ARBA" id="ARBA00023136"/>
    </source>
</evidence>